<protein>
    <recommendedName>
        <fullName evidence="3">t-SNARE coiled-coil homology domain-containing protein</fullName>
    </recommendedName>
</protein>
<feature type="compositionally biased region" description="Low complexity" evidence="2">
    <location>
        <begin position="90"/>
        <end position="120"/>
    </location>
</feature>
<dbReference type="SMART" id="SM00397">
    <property type="entry name" value="t_SNARE"/>
    <property type="match status" value="2"/>
</dbReference>
<dbReference type="GO" id="GO:0006887">
    <property type="term" value="P:exocytosis"/>
    <property type="evidence" value="ECO:0007669"/>
    <property type="project" value="TreeGrafter"/>
</dbReference>
<feature type="region of interest" description="Disordered" evidence="2">
    <location>
        <begin position="1"/>
        <end position="259"/>
    </location>
</feature>
<comment type="similarity">
    <text evidence="1">Belongs to the SNAP-25 family.</text>
</comment>
<dbReference type="GO" id="GO:0005484">
    <property type="term" value="F:SNAP receptor activity"/>
    <property type="evidence" value="ECO:0007669"/>
    <property type="project" value="TreeGrafter"/>
</dbReference>
<dbReference type="CDD" id="cd15886">
    <property type="entry name" value="SNARE_SEC9N"/>
    <property type="match status" value="1"/>
</dbReference>
<evidence type="ECO:0000313" key="5">
    <source>
        <dbReference type="Proteomes" id="UP000887226"/>
    </source>
</evidence>
<dbReference type="FunFam" id="1.20.5.110:FF:000048">
    <property type="entry name" value="Protein transport protein SEC9"/>
    <property type="match status" value="1"/>
</dbReference>
<feature type="compositionally biased region" description="Gly residues" evidence="2">
    <location>
        <begin position="126"/>
        <end position="142"/>
    </location>
</feature>
<organism evidence="4 5">
    <name type="scientific">Calycina marina</name>
    <dbReference type="NCBI Taxonomy" id="1763456"/>
    <lineage>
        <taxon>Eukaryota</taxon>
        <taxon>Fungi</taxon>
        <taxon>Dikarya</taxon>
        <taxon>Ascomycota</taxon>
        <taxon>Pezizomycotina</taxon>
        <taxon>Leotiomycetes</taxon>
        <taxon>Helotiales</taxon>
        <taxon>Pezizellaceae</taxon>
        <taxon>Calycina</taxon>
    </lineage>
</organism>
<dbReference type="OrthoDB" id="18679at2759"/>
<evidence type="ECO:0000313" key="4">
    <source>
        <dbReference type="EMBL" id="KAG9241884.1"/>
    </source>
</evidence>
<dbReference type="Proteomes" id="UP000887226">
    <property type="component" value="Unassembled WGS sequence"/>
</dbReference>
<gene>
    <name evidence="4" type="ORF">BJ878DRAFT_536248</name>
</gene>
<dbReference type="GO" id="GO:0031201">
    <property type="term" value="C:SNARE complex"/>
    <property type="evidence" value="ECO:0007669"/>
    <property type="project" value="TreeGrafter"/>
</dbReference>
<dbReference type="CDD" id="cd15857">
    <property type="entry name" value="SNARE_SEC9C"/>
    <property type="match status" value="1"/>
</dbReference>
<feature type="domain" description="T-SNARE coiled-coil homology" evidence="3">
    <location>
        <begin position="403"/>
        <end position="465"/>
    </location>
</feature>
<accession>A0A9P7YXY5</accession>
<keyword evidence="5" id="KW-1185">Reference proteome</keyword>
<dbReference type="AlphaFoldDB" id="A0A9P7YXY5"/>
<dbReference type="GO" id="GO:0006906">
    <property type="term" value="P:vesicle fusion"/>
    <property type="evidence" value="ECO:0007669"/>
    <property type="project" value="TreeGrafter"/>
</dbReference>
<dbReference type="EMBL" id="MU254143">
    <property type="protein sequence ID" value="KAG9241884.1"/>
    <property type="molecule type" value="Genomic_DNA"/>
</dbReference>
<dbReference type="GO" id="GO:0005886">
    <property type="term" value="C:plasma membrane"/>
    <property type="evidence" value="ECO:0007669"/>
    <property type="project" value="TreeGrafter"/>
</dbReference>
<feature type="compositionally biased region" description="Polar residues" evidence="2">
    <location>
        <begin position="31"/>
        <end position="50"/>
    </location>
</feature>
<sequence>MKLFGKNKKGSDGGSKGSSPAPPSNPYAQAAPSNSNPYAQGAPATSNPYAQQPAVDPYAQDNNKYANMGALSGASPYQQVRQGLSGGPGAPRAGLPGGTAASRYGASSPAPSGGSRYGAPSPAPSGGSGYGSAKYGSGGGYGTSRYQEPAAESTSKYGARPGGYGGLGRSNSGDTTTTEDNRDALFGGAKEKYTTAQKTPAPQRPGAGYGAPSSESNGGGGYGAYGEERQLTAEEEEEEDVAATKQQIRDMKRSDVSSTRNALQIAAQAEESGRATLARLGAQGERIYNTEKNLDLAANHNRIAEERAKELKTLNRSMFAVHVKNPFTANSKREERDAEIVEKHRQEREQRDATRQNAFASQQRMEGAFKGLQPGDAGYRAPAAKSSLAERAKYQFEADSEDEDMENEIDANLGALSGAAGRLNLLARATGEEVDQQNKHIANIIIKSDRVDEQIVMNRARLDRIH</sequence>
<dbReference type="PANTHER" id="PTHR19305:SF9">
    <property type="entry name" value="SYNAPTOSOMAL-ASSOCIATED PROTEIN 29"/>
    <property type="match status" value="1"/>
</dbReference>
<name>A0A9P7YXY5_9HELO</name>
<dbReference type="PANTHER" id="PTHR19305">
    <property type="entry name" value="SYNAPTOSOMAL ASSOCIATED PROTEIN"/>
    <property type="match status" value="1"/>
</dbReference>
<comment type="caution">
    <text evidence="4">The sequence shown here is derived from an EMBL/GenBank/DDBJ whole genome shotgun (WGS) entry which is preliminary data.</text>
</comment>
<dbReference type="Gene3D" id="1.20.5.110">
    <property type="match status" value="2"/>
</dbReference>
<dbReference type="PROSITE" id="PS50192">
    <property type="entry name" value="T_SNARE"/>
    <property type="match status" value="1"/>
</dbReference>
<evidence type="ECO:0000256" key="1">
    <source>
        <dbReference type="ARBA" id="ARBA00009480"/>
    </source>
</evidence>
<evidence type="ECO:0000256" key="2">
    <source>
        <dbReference type="SAM" id="MobiDB-lite"/>
    </source>
</evidence>
<evidence type="ECO:0000259" key="3">
    <source>
        <dbReference type="PROSITE" id="PS50192"/>
    </source>
</evidence>
<dbReference type="InterPro" id="IPR000727">
    <property type="entry name" value="T_SNARE_dom"/>
</dbReference>
<dbReference type="SUPFAM" id="SSF58038">
    <property type="entry name" value="SNARE fusion complex"/>
    <property type="match status" value="2"/>
</dbReference>
<reference evidence="4" key="1">
    <citation type="journal article" date="2021" name="IMA Fungus">
        <title>Genomic characterization of three marine fungi, including Emericellopsis atlantica sp. nov. with signatures of a generalist lifestyle and marine biomass degradation.</title>
        <authorList>
            <person name="Hagestad O.C."/>
            <person name="Hou L."/>
            <person name="Andersen J.H."/>
            <person name="Hansen E.H."/>
            <person name="Altermark B."/>
            <person name="Li C."/>
            <person name="Kuhnert E."/>
            <person name="Cox R.J."/>
            <person name="Crous P.W."/>
            <person name="Spatafora J.W."/>
            <person name="Lail K."/>
            <person name="Amirebrahimi M."/>
            <person name="Lipzen A."/>
            <person name="Pangilinan J."/>
            <person name="Andreopoulos W."/>
            <person name="Hayes R.D."/>
            <person name="Ng V."/>
            <person name="Grigoriev I.V."/>
            <person name="Jackson S.A."/>
            <person name="Sutton T.D.S."/>
            <person name="Dobson A.D.W."/>
            <person name="Rama T."/>
        </authorList>
    </citation>
    <scope>NUCLEOTIDE SEQUENCE</scope>
    <source>
        <strain evidence="4">TRa3180A</strain>
    </source>
</reference>
<feature type="compositionally biased region" description="Basic and acidic residues" evidence="2">
    <location>
        <begin position="179"/>
        <end position="193"/>
    </location>
</feature>
<dbReference type="GO" id="GO:0019905">
    <property type="term" value="F:syntaxin binding"/>
    <property type="evidence" value="ECO:0007669"/>
    <property type="project" value="TreeGrafter"/>
</dbReference>
<proteinExistence type="inferred from homology"/>